<proteinExistence type="predicted"/>
<feature type="compositionally biased region" description="Basic and acidic residues" evidence="1">
    <location>
        <begin position="29"/>
        <end position="62"/>
    </location>
</feature>
<reference evidence="2" key="1">
    <citation type="submission" date="2020-01" db="EMBL/GenBank/DDBJ databases">
        <authorList>
            <person name="Mishra B."/>
        </authorList>
    </citation>
    <scope>NUCLEOTIDE SEQUENCE [LARGE SCALE GENOMIC DNA]</scope>
</reference>
<dbReference type="AlphaFoldDB" id="A0A6D2JWC8"/>
<name>A0A6D2JWC8_9BRAS</name>
<keyword evidence="3" id="KW-1185">Reference proteome</keyword>
<accession>A0A6D2JWC8</accession>
<gene>
    <name evidence="2" type="ORF">MERR_LOCUS31342</name>
</gene>
<evidence type="ECO:0000313" key="2">
    <source>
        <dbReference type="EMBL" id="CAA7044107.1"/>
    </source>
</evidence>
<organism evidence="2 3">
    <name type="scientific">Microthlaspi erraticum</name>
    <dbReference type="NCBI Taxonomy" id="1685480"/>
    <lineage>
        <taxon>Eukaryota</taxon>
        <taxon>Viridiplantae</taxon>
        <taxon>Streptophyta</taxon>
        <taxon>Embryophyta</taxon>
        <taxon>Tracheophyta</taxon>
        <taxon>Spermatophyta</taxon>
        <taxon>Magnoliopsida</taxon>
        <taxon>eudicotyledons</taxon>
        <taxon>Gunneridae</taxon>
        <taxon>Pentapetalae</taxon>
        <taxon>rosids</taxon>
        <taxon>malvids</taxon>
        <taxon>Brassicales</taxon>
        <taxon>Brassicaceae</taxon>
        <taxon>Coluteocarpeae</taxon>
        <taxon>Microthlaspi</taxon>
    </lineage>
</organism>
<evidence type="ECO:0000256" key="1">
    <source>
        <dbReference type="SAM" id="MobiDB-lite"/>
    </source>
</evidence>
<comment type="caution">
    <text evidence="2">The sequence shown here is derived from an EMBL/GenBank/DDBJ whole genome shotgun (WGS) entry which is preliminary data.</text>
</comment>
<protein>
    <recommendedName>
        <fullName evidence="4">Retrotransposon gag domain-containing protein</fullName>
    </recommendedName>
</protein>
<dbReference type="EMBL" id="CACVBM020001293">
    <property type="protein sequence ID" value="CAA7044107.1"/>
    <property type="molecule type" value="Genomic_DNA"/>
</dbReference>
<dbReference type="Proteomes" id="UP000467841">
    <property type="component" value="Unassembled WGS sequence"/>
</dbReference>
<evidence type="ECO:0000313" key="3">
    <source>
        <dbReference type="Proteomes" id="UP000467841"/>
    </source>
</evidence>
<dbReference type="OrthoDB" id="1731207at2759"/>
<evidence type="ECO:0008006" key="4">
    <source>
        <dbReference type="Google" id="ProtNLM"/>
    </source>
</evidence>
<feature type="region of interest" description="Disordered" evidence="1">
    <location>
        <begin position="29"/>
        <end position="113"/>
    </location>
</feature>
<sequence>MVSEKEDGETSCESPSTLNEAMLEQIKKMMFDELDRRDQVKEGKRKESKDPIHISDEERRNDPMTSKGLADEQAKTYYGTGHSSQSSRRSRRPRDEPDRMMENLGGYKMKIPPFHGRNSPDEYMDWEKKYEFNFNLHNIAGANRVKLAVFEFNDYALRW</sequence>